<gene>
    <name evidence="1" type="ORF">LHCIRMBIA951_00964</name>
</gene>
<organism evidence="1 2">
    <name type="scientific">Lactobacillus helveticus CIRM-BIA 951</name>
    <dbReference type="NCBI Taxonomy" id="1226334"/>
    <lineage>
        <taxon>Bacteria</taxon>
        <taxon>Bacillati</taxon>
        <taxon>Bacillota</taxon>
        <taxon>Bacilli</taxon>
        <taxon>Lactobacillales</taxon>
        <taxon>Lactobacillaceae</taxon>
        <taxon>Lactobacillus</taxon>
    </lineage>
</organism>
<keyword evidence="2" id="KW-1185">Reference proteome</keyword>
<protein>
    <submittedName>
        <fullName evidence="1">Uncharacterized protein</fullName>
    </submittedName>
</protein>
<dbReference type="Proteomes" id="UP000017248">
    <property type="component" value="Unassembled WGS sequence"/>
</dbReference>
<accession>U6F9K0</accession>
<reference evidence="1" key="1">
    <citation type="submission" date="2013-09" db="EMBL/GenBank/DDBJ databases">
        <title>Draft Genome Sequence of five Lactobacillus helveticus strains CIRM-BIA 101T, 103, 104, 951 and 953 isolated from milk product.</title>
        <authorList>
            <person name="Valence F."/>
            <person name="Chuat V."/>
            <person name="Ma L."/>
            <person name="Creno S."/>
            <person name="Falentin H."/>
            <person name="Lortal S."/>
            <person name="Bizet C."/>
            <person name="Clermont D."/>
            <person name="Loux V."/>
            <person name="Bouchier C."/>
            <person name="Cousin S."/>
        </authorList>
    </citation>
    <scope>NUCLEOTIDE SEQUENCE [LARGE SCALE GENOMIC DNA]</scope>
    <source>
        <strain evidence="1">CIRM-BIA 951</strain>
    </source>
</reference>
<dbReference type="AlphaFoldDB" id="U6F9K0"/>
<proteinExistence type="predicted"/>
<evidence type="ECO:0000313" key="1">
    <source>
        <dbReference type="EMBL" id="CDI59255.1"/>
    </source>
</evidence>
<sequence>MLRRMHFSVNSRKQFAIKFYIMRRISTLYRRYLSLIQLV</sequence>
<name>U6F9K0_LACHE</name>
<evidence type="ECO:0000313" key="2">
    <source>
        <dbReference type="Proteomes" id="UP000017248"/>
    </source>
</evidence>
<dbReference type="HOGENOM" id="CLU_3311727_0_0_9"/>
<dbReference type="EMBL" id="CBUK010000167">
    <property type="protein sequence ID" value="CDI59255.1"/>
    <property type="molecule type" value="Genomic_DNA"/>
</dbReference>
<comment type="caution">
    <text evidence="1">The sequence shown here is derived from an EMBL/GenBank/DDBJ whole genome shotgun (WGS) entry which is preliminary data.</text>
</comment>